<evidence type="ECO:0000313" key="8">
    <source>
        <dbReference type="EMBL" id="WEK46710.1"/>
    </source>
</evidence>
<feature type="binding site" evidence="6">
    <location>
        <position position="62"/>
    </location>
    <ligand>
        <name>Zn(2+)</name>
        <dbReference type="ChEBI" id="CHEBI:29105"/>
    </ligand>
</feature>
<feature type="domain" description="MsrB" evidence="7">
    <location>
        <begin position="20"/>
        <end position="142"/>
    </location>
</feature>
<evidence type="ECO:0000259" key="7">
    <source>
        <dbReference type="PROSITE" id="PS51790"/>
    </source>
</evidence>
<dbReference type="Gene3D" id="2.170.150.20">
    <property type="entry name" value="Peptide methionine sulfoxide reductase"/>
    <property type="match status" value="1"/>
</dbReference>
<evidence type="ECO:0000256" key="5">
    <source>
        <dbReference type="ARBA" id="ARBA00048488"/>
    </source>
</evidence>
<keyword evidence="2 6" id="KW-0479">Metal-binding</keyword>
<comment type="cofactor">
    <cofactor evidence="6">
        <name>Zn(2+)</name>
        <dbReference type="ChEBI" id="CHEBI:29105"/>
    </cofactor>
    <text evidence="6">Binds 1 zinc ion per subunit. The zinc ion is important for the structural integrity of the protein.</text>
</comment>
<proteinExistence type="inferred from homology"/>
<keyword evidence="4 6" id="KW-0560">Oxidoreductase</keyword>
<evidence type="ECO:0000256" key="2">
    <source>
        <dbReference type="ARBA" id="ARBA00022723"/>
    </source>
</evidence>
<dbReference type="GO" id="GO:0005737">
    <property type="term" value="C:cytoplasm"/>
    <property type="evidence" value="ECO:0007669"/>
    <property type="project" value="TreeGrafter"/>
</dbReference>
<organism evidence="8 9">
    <name type="scientific">Candidatus Andeanibacterium colombiense</name>
    <dbReference type="NCBI Taxonomy" id="3121345"/>
    <lineage>
        <taxon>Bacteria</taxon>
        <taxon>Pseudomonadati</taxon>
        <taxon>Pseudomonadota</taxon>
        <taxon>Alphaproteobacteria</taxon>
        <taxon>Sphingomonadales</taxon>
        <taxon>Sphingomonadaceae</taxon>
        <taxon>Candidatus Andeanibacterium</taxon>
    </lineage>
</organism>
<evidence type="ECO:0000256" key="1">
    <source>
        <dbReference type="ARBA" id="ARBA00007174"/>
    </source>
</evidence>
<dbReference type="Proteomes" id="UP001218362">
    <property type="component" value="Chromosome"/>
</dbReference>
<dbReference type="PANTHER" id="PTHR10173:SF52">
    <property type="entry name" value="METHIONINE-R-SULFOXIDE REDUCTASE B1"/>
    <property type="match status" value="1"/>
</dbReference>
<protein>
    <recommendedName>
        <fullName evidence="6">Peptide methionine sulfoxide reductase MsrB</fullName>
        <ecNumber evidence="6">1.8.4.12</ecNumber>
    </recommendedName>
    <alternativeName>
        <fullName evidence="6">Peptide-methionine (R)-S-oxide reductase</fullName>
    </alternativeName>
</protein>
<sequence>MNDSSSTLDFDLTPPTEAELAKLASDLTEEERHVLLEHGTEAPFCGVFLTEKRPGVYTCRLCGLPLFQGGTKFESGTGWPSFTQPFAAGHLKYIHDTSYGMVRTEIVCARCGGHQGHVFPDGPPPTGERYCINSVSLAFTPNGEPLPDKLGRGAPEGEAF</sequence>
<keyword evidence="3 6" id="KW-0862">Zinc</keyword>
<accession>A0AAJ5X2V6</accession>
<dbReference type="InterPro" id="IPR028427">
    <property type="entry name" value="Met_Sox_Rdtase_MsrB"/>
</dbReference>
<dbReference type="NCBIfam" id="TIGR00357">
    <property type="entry name" value="peptide-methionine (R)-S-oxide reductase MsrB"/>
    <property type="match status" value="1"/>
</dbReference>
<dbReference type="GO" id="GO:0033743">
    <property type="term" value="F:peptide-methionine (R)-S-oxide reductase activity"/>
    <property type="evidence" value="ECO:0007669"/>
    <property type="project" value="UniProtKB-UniRule"/>
</dbReference>
<dbReference type="AlphaFoldDB" id="A0AAJ5X2V6"/>
<evidence type="ECO:0000256" key="4">
    <source>
        <dbReference type="ARBA" id="ARBA00023002"/>
    </source>
</evidence>
<dbReference type="InterPro" id="IPR002579">
    <property type="entry name" value="Met_Sox_Rdtase_MsrB_dom"/>
</dbReference>
<dbReference type="PANTHER" id="PTHR10173">
    <property type="entry name" value="METHIONINE SULFOXIDE REDUCTASE"/>
    <property type="match status" value="1"/>
</dbReference>
<dbReference type="Pfam" id="PF01641">
    <property type="entry name" value="SelR"/>
    <property type="match status" value="1"/>
</dbReference>
<dbReference type="GO" id="GO:0030091">
    <property type="term" value="P:protein repair"/>
    <property type="evidence" value="ECO:0007669"/>
    <property type="project" value="InterPro"/>
</dbReference>
<dbReference type="EC" id="1.8.4.12" evidence="6"/>
<dbReference type="KEGG" id="acob:P0Y56_17160"/>
<evidence type="ECO:0000256" key="6">
    <source>
        <dbReference type="HAMAP-Rule" id="MF_01400"/>
    </source>
</evidence>
<gene>
    <name evidence="6 8" type="primary">msrB</name>
    <name evidence="8" type="ORF">P0Y56_17160</name>
</gene>
<dbReference type="EMBL" id="CP119316">
    <property type="protein sequence ID" value="WEK46710.1"/>
    <property type="molecule type" value="Genomic_DNA"/>
</dbReference>
<evidence type="ECO:0000313" key="9">
    <source>
        <dbReference type="Proteomes" id="UP001218362"/>
    </source>
</evidence>
<dbReference type="HAMAP" id="MF_01400">
    <property type="entry name" value="MsrB"/>
    <property type="match status" value="1"/>
</dbReference>
<reference evidence="8" key="1">
    <citation type="submission" date="2023-03" db="EMBL/GenBank/DDBJ databases">
        <title>Andean soil-derived lignocellulolytic bacterial consortium as a source of novel taxa and putative plastic-active enzymes.</title>
        <authorList>
            <person name="Diaz-Garcia L."/>
            <person name="Chuvochina M."/>
            <person name="Feuerriegel G."/>
            <person name="Bunk B."/>
            <person name="Sproer C."/>
            <person name="Streit W.R."/>
            <person name="Rodriguez L.M."/>
            <person name="Overmann J."/>
            <person name="Jimenez D.J."/>
        </authorList>
    </citation>
    <scope>NUCLEOTIDE SEQUENCE</scope>
    <source>
        <strain evidence="8">MAG 26</strain>
    </source>
</reference>
<feature type="binding site" evidence="6">
    <location>
        <position position="108"/>
    </location>
    <ligand>
        <name>Zn(2+)</name>
        <dbReference type="ChEBI" id="CHEBI:29105"/>
    </ligand>
</feature>
<comment type="catalytic activity">
    <reaction evidence="5 6">
        <text>L-methionyl-[protein] + [thioredoxin]-disulfide + H2O = L-methionyl-(R)-S-oxide-[protein] + [thioredoxin]-dithiol</text>
        <dbReference type="Rhea" id="RHEA:24164"/>
        <dbReference type="Rhea" id="RHEA-COMP:10698"/>
        <dbReference type="Rhea" id="RHEA-COMP:10700"/>
        <dbReference type="Rhea" id="RHEA-COMP:12313"/>
        <dbReference type="Rhea" id="RHEA-COMP:12314"/>
        <dbReference type="ChEBI" id="CHEBI:15377"/>
        <dbReference type="ChEBI" id="CHEBI:16044"/>
        <dbReference type="ChEBI" id="CHEBI:29950"/>
        <dbReference type="ChEBI" id="CHEBI:45764"/>
        <dbReference type="ChEBI" id="CHEBI:50058"/>
        <dbReference type="EC" id="1.8.4.12"/>
    </reaction>
</comment>
<name>A0AAJ5X2V6_9SPHN</name>
<dbReference type="InterPro" id="IPR011057">
    <property type="entry name" value="Mss4-like_sf"/>
</dbReference>
<comment type="similarity">
    <text evidence="1 6">Belongs to the MsrB Met sulfoxide reductase family.</text>
</comment>
<dbReference type="GO" id="GO:0006979">
    <property type="term" value="P:response to oxidative stress"/>
    <property type="evidence" value="ECO:0007669"/>
    <property type="project" value="InterPro"/>
</dbReference>
<dbReference type="FunFam" id="2.170.150.20:FF:000001">
    <property type="entry name" value="Peptide methionine sulfoxide reductase MsrB"/>
    <property type="match status" value="1"/>
</dbReference>
<dbReference type="PROSITE" id="PS51790">
    <property type="entry name" value="MSRB"/>
    <property type="match status" value="1"/>
</dbReference>
<dbReference type="GO" id="GO:0008270">
    <property type="term" value="F:zinc ion binding"/>
    <property type="evidence" value="ECO:0007669"/>
    <property type="project" value="UniProtKB-UniRule"/>
</dbReference>
<feature type="active site" description="Nucleophile" evidence="6">
    <location>
        <position position="131"/>
    </location>
</feature>
<dbReference type="SUPFAM" id="SSF51316">
    <property type="entry name" value="Mss4-like"/>
    <property type="match status" value="1"/>
</dbReference>
<feature type="binding site" evidence="6">
    <location>
        <position position="59"/>
    </location>
    <ligand>
        <name>Zn(2+)</name>
        <dbReference type="ChEBI" id="CHEBI:29105"/>
    </ligand>
</feature>
<feature type="binding site" evidence="6">
    <location>
        <position position="111"/>
    </location>
    <ligand>
        <name>Zn(2+)</name>
        <dbReference type="ChEBI" id="CHEBI:29105"/>
    </ligand>
</feature>
<evidence type="ECO:0000256" key="3">
    <source>
        <dbReference type="ARBA" id="ARBA00022833"/>
    </source>
</evidence>